<feature type="region of interest" description="Disordered" evidence="1">
    <location>
        <begin position="175"/>
        <end position="217"/>
    </location>
</feature>
<feature type="region of interest" description="Disordered" evidence="1">
    <location>
        <begin position="820"/>
        <end position="847"/>
    </location>
</feature>
<evidence type="ECO:0000259" key="3">
    <source>
        <dbReference type="PROSITE" id="PS50940"/>
    </source>
</evidence>
<feature type="compositionally biased region" description="Polar residues" evidence="1">
    <location>
        <begin position="1365"/>
        <end position="1380"/>
    </location>
</feature>
<feature type="non-terminal residue" evidence="5">
    <location>
        <position position="1598"/>
    </location>
</feature>
<feature type="compositionally biased region" description="Polar residues" evidence="1">
    <location>
        <begin position="781"/>
        <end position="800"/>
    </location>
</feature>
<feature type="region of interest" description="Disordered" evidence="1">
    <location>
        <begin position="374"/>
        <end position="393"/>
    </location>
</feature>
<feature type="compositionally biased region" description="Basic and acidic residues" evidence="1">
    <location>
        <begin position="995"/>
        <end position="1007"/>
    </location>
</feature>
<feature type="region of interest" description="Disordered" evidence="1">
    <location>
        <begin position="232"/>
        <end position="264"/>
    </location>
</feature>
<feature type="compositionally biased region" description="Low complexity" evidence="1">
    <location>
        <begin position="254"/>
        <end position="264"/>
    </location>
</feature>
<dbReference type="InterPro" id="IPR002557">
    <property type="entry name" value="Chitin-bd_dom"/>
</dbReference>
<dbReference type="PROSITE" id="PS51677">
    <property type="entry name" value="NODB"/>
    <property type="match status" value="1"/>
</dbReference>
<dbReference type="PANTHER" id="PTHR45985">
    <property type="match status" value="1"/>
</dbReference>
<protein>
    <recommendedName>
        <fullName evidence="6">Chitin-binding type-2 domain-containing protein</fullName>
    </recommendedName>
</protein>
<gene>
    <name evidence="5" type="ORF">g.24940</name>
</gene>
<evidence type="ECO:0000256" key="2">
    <source>
        <dbReference type="SAM" id="SignalP"/>
    </source>
</evidence>
<keyword evidence="2" id="KW-0732">Signal</keyword>
<dbReference type="GO" id="GO:0005576">
    <property type="term" value="C:extracellular region"/>
    <property type="evidence" value="ECO:0007669"/>
    <property type="project" value="InterPro"/>
</dbReference>
<feature type="chain" id="PRO_5008581105" description="Chitin-binding type-2 domain-containing protein" evidence="2">
    <location>
        <begin position="30"/>
        <end position="1598"/>
    </location>
</feature>
<feature type="compositionally biased region" description="Polar residues" evidence="1">
    <location>
        <begin position="1432"/>
        <end position="1449"/>
    </location>
</feature>
<sequence>MIPLKQLWSSASFGFLIFTVLLFSEVCYGQQRRSKSGTTVSSASASQVVDFDCPEEFGYYPHPDDCTQYYVCVFGGALLESCTGGLMYSHELQTCDWPRNVGCGESAAIGSGNGGGIVATVSTVRVTDPRTRQSTNPRPSVPVQREREQHPLQREAIPKHHLYTEEDLGPAEEIESDRQQRVYRGQPSTLGQVARDRDGLSRHSNAIQPAPGNGREKLSVVSFGTQQQYSRATIAPQPYIEQQSTTARPVTRGYNSSQQYNQQQYDPYYNLYDDDGSEIYKDIDYAQYNQQNSNQQQYRGQYKDKQKEVVQQQVVQAPRKPTYIQPQQQPQQSYNIPDVYSQSVSSQDYNDNYNLQVEDDAQYSKQDIDAKLNRSSSFSTKEPKETVPSTDASNPVALALSSFPTTSRQLTVSAAFALETPNSPITSSRNLRKPQTNDRRQKVNSFRVESSDEKSEQENRELILGYINEDNRNRLIAESPQKSRTNINLYKSKEIESTTQSNIHSIQHNLADRIRAINNLEESVTNHEQISTSIVEAPLPTEGKIGRTRISNNNSSKSENKPRPFRLIIGVGRGSNRTYDNDRSDFSQSLPAVSTTHKIIYLQKDEEFTSTISPIHSEKEKSNRSNISNKEPQTNTRHLENSGFYQENGKEIESIPYYEPVIEKSREIQILPLNRLSDISAIEIKDKDFQARIPTKTSTDYSKLESQKSRMRIHVPLQQYSDQKEDSIRLTTNFRGRSTSSEYKNQHTTTEKTNQYVKINENNERIQIDNNKDDISKEQTTETSTTPMSYRSRHYTTPESVRQKNRKLNERFQSRVNNFRSSSTVSPRINKTPDLQTDNEGISILSSEDPSDLTLKVSAENIDNSRFQQINRNRFEKENKNTNERFDKGNEYRIITSTEPYVKVEANNNTNVGFDNFQNPEVINNNAQRKLGRTRYRSTTEQEVLDVTTQQPYRRRITVTEKIITEQKVPERFQLDNNEPYIADSIPEQAFSIKDQSETRSNADRNTPDLSSRSNGLISSTQVPFLETTVTNRQSNYFRNKQRNQYESISDNQESNQVPTLPSIQVTNEVDGNNFFRSFNIEIVPTESTIYNRGDKNTTNSEVTTENTLYSYQSSSTRVSEDNIYNNKEITNYTLPNNNNKRRIIVRNKSRGRQTTTEADVSDDYDDYEYLKRPQNNFLPTQRYRQSVDRERINAQNMNQEKPTIIAVEIQPVPNYDLKDYSKEPITQTLTTSLHEEQNKNSQEDVKLNIPNSQIKEDYGQNDQFKDRDEVKYVPNVLTLPYDNNQRGLKSSEPKINNVTNTQFNNFTRSKFPLKNNDPIEIQSPEFDSNLGIKPQNYTNKNFIVKPSLSFKSQLLKSELDSNTRAKVTQPTTARCSQLDTECKEKSFVRVRPTTASPDSQSTPGLTRGNSRNRGSATYTISPNEAEPPSRGTPSSYSRNRPTLKPSTSIVSKAQEFVDIYKYPPTRPEPIYPTPQVDKTAAKCRRDVCLLPDCSCGGKDIPGDLTPEETPQIVLLTFDDSVNDLNKGLYSDLFEKGRTNPNGCPISATFYVSHEWTDYSQVQNLYATGHEIASHSVSHSFGEQFSQKKWTREIAGQR</sequence>
<name>A0A1B6DB96_9HEMI</name>
<feature type="region of interest" description="Disordered" evidence="1">
    <location>
        <begin position="127"/>
        <end position="150"/>
    </location>
</feature>
<dbReference type="InterPro" id="IPR036508">
    <property type="entry name" value="Chitin-bd_dom_sf"/>
</dbReference>
<feature type="compositionally biased region" description="Polar residues" evidence="1">
    <location>
        <begin position="624"/>
        <end position="636"/>
    </location>
</feature>
<dbReference type="GO" id="GO:0008061">
    <property type="term" value="F:chitin binding"/>
    <property type="evidence" value="ECO:0007669"/>
    <property type="project" value="InterPro"/>
</dbReference>
<reference evidence="5" key="1">
    <citation type="submission" date="2015-12" db="EMBL/GenBank/DDBJ databases">
        <title>De novo transcriptome assembly of four potential Pierce s Disease insect vectors from Arizona vineyards.</title>
        <authorList>
            <person name="Tassone E.E."/>
        </authorList>
    </citation>
    <scope>NUCLEOTIDE SEQUENCE</scope>
</reference>
<feature type="compositionally biased region" description="Basic and acidic residues" evidence="1">
    <location>
        <begin position="769"/>
        <end position="780"/>
    </location>
</feature>
<dbReference type="GO" id="GO:0016810">
    <property type="term" value="F:hydrolase activity, acting on carbon-nitrogen (but not peptide) bonds"/>
    <property type="evidence" value="ECO:0007669"/>
    <property type="project" value="InterPro"/>
</dbReference>
<feature type="signal peptide" evidence="2">
    <location>
        <begin position="1"/>
        <end position="29"/>
    </location>
</feature>
<feature type="domain" description="Chitin-binding type-2" evidence="3">
    <location>
        <begin position="50"/>
        <end position="105"/>
    </location>
</feature>
<dbReference type="PANTHER" id="PTHR45985:SF12">
    <property type="entry name" value="CHITIN DEACETYLASE-LIKE 5, ISOFORM B"/>
    <property type="match status" value="1"/>
</dbReference>
<dbReference type="Pfam" id="PF01607">
    <property type="entry name" value="CBM_14"/>
    <property type="match status" value="1"/>
</dbReference>
<dbReference type="InterPro" id="IPR002509">
    <property type="entry name" value="NODB_dom"/>
</dbReference>
<feature type="region of interest" description="Disordered" evidence="1">
    <location>
        <begin position="421"/>
        <end position="457"/>
    </location>
</feature>
<dbReference type="GO" id="GO:0005975">
    <property type="term" value="P:carbohydrate metabolic process"/>
    <property type="evidence" value="ECO:0007669"/>
    <property type="project" value="InterPro"/>
</dbReference>
<feature type="compositionally biased region" description="Polar residues" evidence="1">
    <location>
        <begin position="1394"/>
        <end position="1423"/>
    </location>
</feature>
<feature type="region of interest" description="Disordered" evidence="1">
    <location>
        <begin position="544"/>
        <end position="563"/>
    </location>
</feature>
<dbReference type="Pfam" id="PF01522">
    <property type="entry name" value="Polysacc_deac_1"/>
    <property type="match status" value="1"/>
</dbReference>
<dbReference type="SUPFAM" id="SSF88713">
    <property type="entry name" value="Glycoside hydrolase/deacetylase"/>
    <property type="match status" value="1"/>
</dbReference>
<proteinExistence type="predicted"/>
<dbReference type="EMBL" id="GEDC01014335">
    <property type="protein sequence ID" value="JAS22963.1"/>
    <property type="molecule type" value="Transcribed_RNA"/>
</dbReference>
<dbReference type="SMART" id="SM00494">
    <property type="entry name" value="ChtBD2"/>
    <property type="match status" value="1"/>
</dbReference>
<dbReference type="InterPro" id="IPR011330">
    <property type="entry name" value="Glyco_hydro/deAcase_b/a-brl"/>
</dbReference>
<evidence type="ECO:0000256" key="1">
    <source>
        <dbReference type="SAM" id="MobiDB-lite"/>
    </source>
</evidence>
<feature type="region of interest" description="Disordered" evidence="1">
    <location>
        <begin position="615"/>
        <end position="637"/>
    </location>
</feature>
<organism evidence="5">
    <name type="scientific">Clastoptera arizonana</name>
    <name type="common">Arizona spittle bug</name>
    <dbReference type="NCBI Taxonomy" id="38151"/>
    <lineage>
        <taxon>Eukaryota</taxon>
        <taxon>Metazoa</taxon>
        <taxon>Ecdysozoa</taxon>
        <taxon>Arthropoda</taxon>
        <taxon>Hexapoda</taxon>
        <taxon>Insecta</taxon>
        <taxon>Pterygota</taxon>
        <taxon>Neoptera</taxon>
        <taxon>Paraneoptera</taxon>
        <taxon>Hemiptera</taxon>
        <taxon>Auchenorrhyncha</taxon>
        <taxon>Cercopoidea</taxon>
        <taxon>Clastopteridae</taxon>
        <taxon>Clastoptera</taxon>
    </lineage>
</organism>
<feature type="region of interest" description="Disordered" evidence="1">
    <location>
        <begin position="769"/>
        <end position="801"/>
    </location>
</feature>
<dbReference type="SUPFAM" id="SSF57625">
    <property type="entry name" value="Invertebrate chitin-binding proteins"/>
    <property type="match status" value="1"/>
</dbReference>
<dbReference type="Gene3D" id="2.170.140.10">
    <property type="entry name" value="Chitin binding domain"/>
    <property type="match status" value="1"/>
</dbReference>
<accession>A0A1B6DB96</accession>
<dbReference type="InterPro" id="IPR052740">
    <property type="entry name" value="CE4"/>
</dbReference>
<dbReference type="Gene3D" id="3.20.20.370">
    <property type="entry name" value="Glycoside hydrolase/deacetylase"/>
    <property type="match status" value="1"/>
</dbReference>
<evidence type="ECO:0000313" key="5">
    <source>
        <dbReference type="EMBL" id="JAS22963.1"/>
    </source>
</evidence>
<feature type="domain" description="NodB homology" evidence="4">
    <location>
        <begin position="1512"/>
        <end position="1598"/>
    </location>
</feature>
<feature type="region of interest" description="Disordered" evidence="1">
    <location>
        <begin position="984"/>
        <end position="1016"/>
    </location>
</feature>
<feature type="region of interest" description="Disordered" evidence="1">
    <location>
        <begin position="1361"/>
        <end position="1449"/>
    </location>
</feature>
<evidence type="ECO:0000259" key="4">
    <source>
        <dbReference type="PROSITE" id="PS51677"/>
    </source>
</evidence>
<evidence type="ECO:0008006" key="6">
    <source>
        <dbReference type="Google" id="ProtNLM"/>
    </source>
</evidence>
<dbReference type="PROSITE" id="PS50940">
    <property type="entry name" value="CHIT_BIND_II"/>
    <property type="match status" value="1"/>
</dbReference>